<evidence type="ECO:0000256" key="5">
    <source>
        <dbReference type="PIRSR" id="PIRSR602401-1"/>
    </source>
</evidence>
<dbReference type="GO" id="GO:0004497">
    <property type="term" value="F:monooxygenase activity"/>
    <property type="evidence" value="ECO:0007669"/>
    <property type="project" value="UniProtKB-KW"/>
</dbReference>
<evidence type="ECO:0000256" key="6">
    <source>
        <dbReference type="RuleBase" id="RU000461"/>
    </source>
</evidence>
<accession>A0A9P6F856</accession>
<dbReference type="InterPro" id="IPR017972">
    <property type="entry name" value="Cyt_P450_CS"/>
</dbReference>
<dbReference type="GO" id="GO:0016705">
    <property type="term" value="F:oxidoreductase activity, acting on paired donors, with incorporation or reduction of molecular oxygen"/>
    <property type="evidence" value="ECO:0007669"/>
    <property type="project" value="InterPro"/>
</dbReference>
<sequence>MSTASTSTATVGFTSTLLPKLLTLISQNSNRRKLLLAIVLYTVYKYRRSVLFVRPRPDLPGPPGLPLIGNFWEMATTPTEDFHQSQERNFAKYGRVYTMAIPGVGRTITVKDPEIMDHILKTHFWNYEKGARSKQTIGPLVGNGIFTADGEHWKWQRQYASKIFTVKAFRQYTNDVFVQEAQRAIDYIDTFANNGKVVDLQRLFNCFTLDSFGEIAFGEVFNCLGDPSKDVKFAAAFDRLNQNLSGRFFSSAYKLVEWWNGTDKLIAEDRAIIRDFAQKIIDRRRRERLEQVKVDDGKKDLLQLFMDIGSEEGGTPLSDDMLVDSVLSFIIAGRDTTAQALGWTFYLMHRRGADPAIVQRMQEETDSVLQGGLPTYETTKQQRFAEACFNESIRLFPAVPRSTRICTQDDELPGGIKVHKGERVNWNTYAMGRDEKIWGPDAKVYNPFRWAEMKEKPKSSKFLSFHHGPRTCLGQGFAVTEAVTLMSMFFQKYTFELENPDQKADYTPALTLPLAGGLRVRVNRRTD</sequence>
<gene>
    <name evidence="7" type="ORF">EC957_012357</name>
</gene>
<dbReference type="PRINTS" id="PR00463">
    <property type="entry name" value="EP450I"/>
</dbReference>
<dbReference type="InterPro" id="IPR001128">
    <property type="entry name" value="Cyt_P450"/>
</dbReference>
<reference evidence="7" key="1">
    <citation type="journal article" date="2020" name="Fungal Divers.">
        <title>Resolving the Mortierellaceae phylogeny through synthesis of multi-gene phylogenetics and phylogenomics.</title>
        <authorList>
            <person name="Vandepol N."/>
            <person name="Liber J."/>
            <person name="Desiro A."/>
            <person name="Na H."/>
            <person name="Kennedy M."/>
            <person name="Barry K."/>
            <person name="Grigoriev I.V."/>
            <person name="Miller A.N."/>
            <person name="O'Donnell K."/>
            <person name="Stajich J.E."/>
            <person name="Bonito G."/>
        </authorList>
    </citation>
    <scope>NUCLEOTIDE SEQUENCE</scope>
    <source>
        <strain evidence="7">NRRL 2591</strain>
    </source>
</reference>
<keyword evidence="5 6" id="KW-0349">Heme</keyword>
<keyword evidence="3 6" id="KW-0560">Oxidoreductase</keyword>
<keyword evidence="2 5" id="KW-0479">Metal-binding</keyword>
<protein>
    <recommendedName>
        <fullName evidence="9">Cytochrome P450</fullName>
    </recommendedName>
</protein>
<dbReference type="GO" id="GO:0020037">
    <property type="term" value="F:heme binding"/>
    <property type="evidence" value="ECO:0007669"/>
    <property type="project" value="InterPro"/>
</dbReference>
<dbReference type="GO" id="GO:0005506">
    <property type="term" value="F:iron ion binding"/>
    <property type="evidence" value="ECO:0007669"/>
    <property type="project" value="InterPro"/>
</dbReference>
<comment type="cofactor">
    <cofactor evidence="5">
        <name>heme</name>
        <dbReference type="ChEBI" id="CHEBI:30413"/>
    </cofactor>
</comment>
<evidence type="ECO:0008006" key="9">
    <source>
        <dbReference type="Google" id="ProtNLM"/>
    </source>
</evidence>
<comment type="caution">
    <text evidence="7">The sequence shown here is derived from an EMBL/GenBank/DDBJ whole genome shotgun (WGS) entry which is preliminary data.</text>
</comment>
<evidence type="ECO:0000256" key="4">
    <source>
        <dbReference type="ARBA" id="ARBA00023004"/>
    </source>
</evidence>
<evidence type="ECO:0000313" key="8">
    <source>
        <dbReference type="Proteomes" id="UP000723463"/>
    </source>
</evidence>
<evidence type="ECO:0000256" key="1">
    <source>
        <dbReference type="ARBA" id="ARBA00010617"/>
    </source>
</evidence>
<keyword evidence="4 5" id="KW-0408">Iron</keyword>
<dbReference type="PANTHER" id="PTHR24296">
    <property type="entry name" value="CYTOCHROME P450"/>
    <property type="match status" value="1"/>
</dbReference>
<dbReference type="Pfam" id="PF00067">
    <property type="entry name" value="p450"/>
    <property type="match status" value="1"/>
</dbReference>
<dbReference type="InterPro" id="IPR002401">
    <property type="entry name" value="Cyt_P450_E_grp-I"/>
</dbReference>
<name>A0A9P6F856_9FUNG</name>
<dbReference type="InterPro" id="IPR036396">
    <property type="entry name" value="Cyt_P450_sf"/>
</dbReference>
<keyword evidence="8" id="KW-1185">Reference proteome</keyword>
<proteinExistence type="inferred from homology"/>
<evidence type="ECO:0000256" key="2">
    <source>
        <dbReference type="ARBA" id="ARBA00022723"/>
    </source>
</evidence>
<dbReference type="Gene3D" id="1.10.630.10">
    <property type="entry name" value="Cytochrome P450"/>
    <property type="match status" value="1"/>
</dbReference>
<evidence type="ECO:0000313" key="7">
    <source>
        <dbReference type="EMBL" id="KAF9544141.1"/>
    </source>
</evidence>
<dbReference type="AlphaFoldDB" id="A0A9P6F856"/>
<dbReference type="PROSITE" id="PS00086">
    <property type="entry name" value="CYTOCHROME_P450"/>
    <property type="match status" value="1"/>
</dbReference>
<keyword evidence="6" id="KW-0503">Monooxygenase</keyword>
<dbReference type="GO" id="GO:0006629">
    <property type="term" value="P:lipid metabolic process"/>
    <property type="evidence" value="ECO:0007669"/>
    <property type="project" value="UniProtKB-ARBA"/>
</dbReference>
<dbReference type="PRINTS" id="PR00385">
    <property type="entry name" value="P450"/>
</dbReference>
<organism evidence="7 8">
    <name type="scientific">Mortierella hygrophila</name>
    <dbReference type="NCBI Taxonomy" id="979708"/>
    <lineage>
        <taxon>Eukaryota</taxon>
        <taxon>Fungi</taxon>
        <taxon>Fungi incertae sedis</taxon>
        <taxon>Mucoromycota</taxon>
        <taxon>Mortierellomycotina</taxon>
        <taxon>Mortierellomycetes</taxon>
        <taxon>Mortierellales</taxon>
        <taxon>Mortierellaceae</taxon>
        <taxon>Mortierella</taxon>
    </lineage>
</organism>
<dbReference type="EMBL" id="JAAAXW010000097">
    <property type="protein sequence ID" value="KAF9544141.1"/>
    <property type="molecule type" value="Genomic_DNA"/>
</dbReference>
<dbReference type="SUPFAM" id="SSF48264">
    <property type="entry name" value="Cytochrome P450"/>
    <property type="match status" value="1"/>
</dbReference>
<evidence type="ECO:0000256" key="3">
    <source>
        <dbReference type="ARBA" id="ARBA00023002"/>
    </source>
</evidence>
<feature type="binding site" description="axial binding residue" evidence="5">
    <location>
        <position position="472"/>
    </location>
    <ligand>
        <name>heme</name>
        <dbReference type="ChEBI" id="CHEBI:30413"/>
    </ligand>
    <ligandPart>
        <name>Fe</name>
        <dbReference type="ChEBI" id="CHEBI:18248"/>
    </ligandPart>
</feature>
<comment type="similarity">
    <text evidence="1 6">Belongs to the cytochrome P450 family.</text>
</comment>
<dbReference type="Proteomes" id="UP000723463">
    <property type="component" value="Unassembled WGS sequence"/>
</dbReference>